<dbReference type="EMBL" id="CP040973">
    <property type="protein sequence ID" value="QDC61081.1"/>
    <property type="molecule type" value="Genomic_DNA"/>
</dbReference>
<gene>
    <name evidence="3" type="ORF">FIT74_02675</name>
    <name evidence="2" type="ORF">FIT94_02615</name>
</gene>
<dbReference type="RefSeq" id="WP_139867420.1">
    <property type="nucleotide sequence ID" value="NZ_CP040949.1"/>
</dbReference>
<dbReference type="Proteomes" id="UP000312702">
    <property type="component" value="Chromosome"/>
</dbReference>
<accession>A0AAX1EZP0</accession>
<dbReference type="EMBL" id="CP040953">
    <property type="protein sequence ID" value="QDC40971.1"/>
    <property type="molecule type" value="Genomic_DNA"/>
</dbReference>
<protein>
    <submittedName>
        <fullName evidence="2">Uncharacterized protein</fullName>
    </submittedName>
</protein>
<evidence type="ECO:0000313" key="3">
    <source>
        <dbReference type="EMBL" id="QDC61081.1"/>
    </source>
</evidence>
<keyword evidence="1" id="KW-0732">Signal</keyword>
<evidence type="ECO:0000313" key="4">
    <source>
        <dbReference type="Proteomes" id="UP000312702"/>
    </source>
</evidence>
<reference evidence="4 5" key="1">
    <citation type="journal article" date="2019" name="ISME J.">
        <title>Evolution in action: habitat transition from sediment to the pelagial leads to genome streamlining in Methylophilaceae.</title>
        <authorList>
            <person name="Salcher M."/>
            <person name="Schaefle D."/>
            <person name="Kaspar M."/>
            <person name="Neuenschwander S.M."/>
            <person name="Ghai R."/>
        </authorList>
    </citation>
    <scope>NUCLEOTIDE SEQUENCE [LARGE SCALE GENOMIC DNA]</scope>
    <source>
        <strain evidence="2 5">MMS-RVI-51</strain>
        <strain evidence="3 4">MMS-VI-25</strain>
    </source>
</reference>
<dbReference type="Proteomes" id="UP000314901">
    <property type="component" value="Chromosome"/>
</dbReference>
<proteinExistence type="predicted"/>
<name>A0AAX1EZP0_9PROT</name>
<organism evidence="2 5">
    <name type="scientific">Candidatus Methylopumilus universalis</name>
    <dbReference type="NCBI Taxonomy" id="2588536"/>
    <lineage>
        <taxon>Bacteria</taxon>
        <taxon>Pseudomonadati</taxon>
        <taxon>Pseudomonadota</taxon>
        <taxon>Betaproteobacteria</taxon>
        <taxon>Nitrosomonadales</taxon>
        <taxon>Methylophilaceae</taxon>
        <taxon>Candidatus Methylopumilus</taxon>
    </lineage>
</organism>
<dbReference type="GeneID" id="66284766"/>
<keyword evidence="4" id="KW-1185">Reference proteome</keyword>
<dbReference type="KEGG" id="muv:FIT94_02615"/>
<feature type="chain" id="PRO_5043634439" evidence="1">
    <location>
        <begin position="18"/>
        <end position="130"/>
    </location>
</feature>
<feature type="signal peptide" evidence="1">
    <location>
        <begin position="1"/>
        <end position="17"/>
    </location>
</feature>
<sequence>MKHLIFLLLALSQQLWAANNNDIDIKKLENQRAFIGQINQCMNPNQLDEFIKKAIQNTSDQEKRSKYAGVLEELIKYNPSCFIASINKLDNKNCKQVEASYINEPHFYPREDLKTSLRQTKDFSKSCLAS</sequence>
<dbReference type="AlphaFoldDB" id="A0AAX1EZP0"/>
<evidence type="ECO:0000313" key="5">
    <source>
        <dbReference type="Proteomes" id="UP000314901"/>
    </source>
</evidence>
<evidence type="ECO:0000256" key="1">
    <source>
        <dbReference type="SAM" id="SignalP"/>
    </source>
</evidence>
<evidence type="ECO:0000313" key="2">
    <source>
        <dbReference type="EMBL" id="QDC40971.1"/>
    </source>
</evidence>